<evidence type="ECO:0000256" key="1">
    <source>
        <dbReference type="ARBA" id="ARBA00004413"/>
    </source>
</evidence>
<comment type="subcellular location">
    <subcellularLocation>
        <location evidence="1">Cell membrane</location>
        <topology evidence="1">Peripheral membrane protein</topology>
        <orientation evidence="1">Cytoplasmic side</orientation>
    </subcellularLocation>
</comment>
<dbReference type="InterPro" id="IPR003439">
    <property type="entry name" value="ABC_transporter-like_ATP-bd"/>
</dbReference>
<dbReference type="InterPro" id="IPR025302">
    <property type="entry name" value="DrrA1/2-like_C"/>
</dbReference>
<dbReference type="GO" id="GO:1900753">
    <property type="term" value="P:doxorubicin transport"/>
    <property type="evidence" value="ECO:0007669"/>
    <property type="project" value="InterPro"/>
</dbReference>
<sequence>MLQNVEPATASRAGPGPRGTETEFAIHAEGLVKRFGETTALDGVDLTVRSGTVLGVLGPNGAGKTTTVRVLSTLVTPDEGHATVAGYDIEKDAHQVRQLIGLTGQYASVDESLTGVENLLLIGRLLGLSRRAAKARAHELLERFSLTEAGGRAAKGYSGGMRRRLDLAASLVGDARLLFLDEPTTGLDPRSRLELWDVVRGLVADGVTVLLTTQYLEEADALADEIVVVDHGKVIAKGTPDELKASTGAQRLTVRGAQAGDLEKVVRLVGEIAGATPDVSGQVVSVPVTDPAALPGAVRRLEEAGIVIGELSLRSSSLDEVFLSLTGRPAEEPAEETEEEIR</sequence>
<keyword evidence="2" id="KW-0813">Transport</keyword>
<keyword evidence="6" id="KW-1278">Translocase</keyword>
<evidence type="ECO:0000256" key="6">
    <source>
        <dbReference type="ARBA" id="ARBA00022967"/>
    </source>
</evidence>
<organism evidence="12 13">
    <name type="scientific">Amycolatopsis keratiniphila subsp. keratiniphila</name>
    <dbReference type="NCBI Taxonomy" id="227715"/>
    <lineage>
        <taxon>Bacteria</taxon>
        <taxon>Bacillati</taxon>
        <taxon>Actinomycetota</taxon>
        <taxon>Actinomycetes</taxon>
        <taxon>Pseudonocardiales</taxon>
        <taxon>Pseudonocardiaceae</taxon>
        <taxon>Amycolatopsis</taxon>
        <taxon>Amycolatopsis japonica group</taxon>
    </lineage>
</organism>
<keyword evidence="4" id="KW-0547">Nucleotide-binding</keyword>
<evidence type="ECO:0000256" key="8">
    <source>
        <dbReference type="ARBA" id="ARBA00023251"/>
    </source>
</evidence>
<evidence type="ECO:0000256" key="2">
    <source>
        <dbReference type="ARBA" id="ARBA00022448"/>
    </source>
</evidence>
<dbReference type="PANTHER" id="PTHR42711">
    <property type="entry name" value="ABC TRANSPORTER ATP-BINDING PROTEIN"/>
    <property type="match status" value="1"/>
</dbReference>
<comment type="similarity">
    <text evidence="9">Belongs to the ABC transporter superfamily. Drug exporter-1 (DrugE1) (TC 3.A.1.105) family.</text>
</comment>
<keyword evidence="5 12" id="KW-0067">ATP-binding</keyword>
<evidence type="ECO:0000256" key="5">
    <source>
        <dbReference type="ARBA" id="ARBA00022840"/>
    </source>
</evidence>
<dbReference type="InterPro" id="IPR005894">
    <property type="entry name" value="DrrA"/>
</dbReference>
<protein>
    <submittedName>
        <fullName evidence="12">Daunorubicin/doxorubicin resistance ABC transporter ATP-binding protein DrrA</fullName>
    </submittedName>
</protein>
<evidence type="ECO:0000256" key="10">
    <source>
        <dbReference type="SAM" id="MobiDB-lite"/>
    </source>
</evidence>
<dbReference type="Pfam" id="PF00005">
    <property type="entry name" value="ABC_tran"/>
    <property type="match status" value="1"/>
</dbReference>
<dbReference type="Gene3D" id="3.40.50.300">
    <property type="entry name" value="P-loop containing nucleotide triphosphate hydrolases"/>
    <property type="match status" value="1"/>
</dbReference>
<dbReference type="FunFam" id="3.40.50.300:FF:000589">
    <property type="entry name" value="ABC transporter, ATP-binding subunit"/>
    <property type="match status" value="1"/>
</dbReference>
<dbReference type="PROSITE" id="PS50893">
    <property type="entry name" value="ABC_TRANSPORTER_2"/>
    <property type="match status" value="1"/>
</dbReference>
<dbReference type="RefSeq" id="WP_063272318.1">
    <property type="nucleotide sequence ID" value="NZ_LQMT02000037.1"/>
</dbReference>
<dbReference type="OrthoDB" id="9804819at2"/>
<evidence type="ECO:0000313" key="13">
    <source>
        <dbReference type="Proteomes" id="UP000076660"/>
    </source>
</evidence>
<evidence type="ECO:0000256" key="9">
    <source>
        <dbReference type="ARBA" id="ARBA00049985"/>
    </source>
</evidence>
<evidence type="ECO:0000313" key="12">
    <source>
        <dbReference type="EMBL" id="ONF63307.1"/>
    </source>
</evidence>
<accession>A0A1W2LKA9</accession>
<dbReference type="InterPro" id="IPR017871">
    <property type="entry name" value="ABC_transporter-like_CS"/>
</dbReference>
<dbReference type="SUPFAM" id="SSF52540">
    <property type="entry name" value="P-loop containing nucleoside triphosphate hydrolases"/>
    <property type="match status" value="1"/>
</dbReference>
<keyword evidence="3" id="KW-1003">Cell membrane</keyword>
<dbReference type="EMBL" id="LQMT02000037">
    <property type="protein sequence ID" value="ONF63307.1"/>
    <property type="molecule type" value="Genomic_DNA"/>
</dbReference>
<dbReference type="GO" id="GO:0005524">
    <property type="term" value="F:ATP binding"/>
    <property type="evidence" value="ECO:0007669"/>
    <property type="project" value="UniProtKB-KW"/>
</dbReference>
<evidence type="ECO:0000256" key="3">
    <source>
        <dbReference type="ARBA" id="ARBA00022475"/>
    </source>
</evidence>
<dbReference type="InterPro" id="IPR003593">
    <property type="entry name" value="AAA+_ATPase"/>
</dbReference>
<dbReference type="Proteomes" id="UP000076660">
    <property type="component" value="Unassembled WGS sequence"/>
</dbReference>
<evidence type="ECO:0000256" key="7">
    <source>
        <dbReference type="ARBA" id="ARBA00023136"/>
    </source>
</evidence>
<proteinExistence type="inferred from homology"/>
<dbReference type="PROSITE" id="PS00211">
    <property type="entry name" value="ABC_TRANSPORTER_1"/>
    <property type="match status" value="1"/>
</dbReference>
<feature type="domain" description="ABC transporter" evidence="11">
    <location>
        <begin position="26"/>
        <end position="256"/>
    </location>
</feature>
<dbReference type="GO" id="GO:0005886">
    <property type="term" value="C:plasma membrane"/>
    <property type="evidence" value="ECO:0007669"/>
    <property type="project" value="UniProtKB-SubCell"/>
</dbReference>
<feature type="region of interest" description="Disordered" evidence="10">
    <location>
        <begin position="1"/>
        <end position="21"/>
    </location>
</feature>
<comment type="caution">
    <text evidence="12">The sequence shown here is derived from an EMBL/GenBank/DDBJ whole genome shotgun (WGS) entry which is preliminary data.</text>
</comment>
<dbReference type="AlphaFoldDB" id="A0A1W2LKA9"/>
<dbReference type="InterPro" id="IPR050763">
    <property type="entry name" value="ABC_transporter_ATP-binding"/>
</dbReference>
<dbReference type="GO" id="GO:0043215">
    <property type="term" value="P:daunorubicin transport"/>
    <property type="evidence" value="ECO:0007669"/>
    <property type="project" value="InterPro"/>
</dbReference>
<name>A0A1W2LKA9_9PSEU</name>
<reference evidence="12 13" key="1">
    <citation type="submission" date="2016-12" db="EMBL/GenBank/DDBJ databases">
        <title>Amycolatopsis keratiniphila subsp. keratiniphila genome sequencing and assembly.</title>
        <authorList>
            <person name="Mayilraj S."/>
            <person name="Kaur N."/>
        </authorList>
    </citation>
    <scope>NUCLEOTIDE SEQUENCE [LARGE SCALE GENOMIC DNA]</scope>
    <source>
        <strain evidence="12 13">DSM 44409</strain>
    </source>
</reference>
<evidence type="ECO:0000256" key="4">
    <source>
        <dbReference type="ARBA" id="ARBA00022741"/>
    </source>
</evidence>
<dbReference type="Pfam" id="PF13732">
    <property type="entry name" value="DrrA1-3_C"/>
    <property type="match status" value="1"/>
</dbReference>
<evidence type="ECO:0000259" key="11">
    <source>
        <dbReference type="PROSITE" id="PS50893"/>
    </source>
</evidence>
<dbReference type="SMART" id="SM00382">
    <property type="entry name" value="AAA"/>
    <property type="match status" value="1"/>
</dbReference>
<dbReference type="GO" id="GO:0016887">
    <property type="term" value="F:ATP hydrolysis activity"/>
    <property type="evidence" value="ECO:0007669"/>
    <property type="project" value="InterPro"/>
</dbReference>
<dbReference type="InterPro" id="IPR027417">
    <property type="entry name" value="P-loop_NTPase"/>
</dbReference>
<dbReference type="NCBIfam" id="TIGR01188">
    <property type="entry name" value="drrA"/>
    <property type="match status" value="1"/>
</dbReference>
<dbReference type="GO" id="GO:0046677">
    <property type="term" value="P:response to antibiotic"/>
    <property type="evidence" value="ECO:0007669"/>
    <property type="project" value="UniProtKB-KW"/>
</dbReference>
<keyword evidence="7" id="KW-0472">Membrane</keyword>
<dbReference type="PANTHER" id="PTHR42711:SF19">
    <property type="entry name" value="DOXORUBICIN RESISTANCE ATP-BINDING PROTEIN DRRA"/>
    <property type="match status" value="1"/>
</dbReference>
<keyword evidence="8" id="KW-0046">Antibiotic resistance</keyword>
<gene>
    <name evidence="12" type="ORF">AVR91_0234730</name>
</gene>